<gene>
    <name evidence="1" type="ORF">D9V37_17565</name>
</gene>
<evidence type="ECO:0000313" key="2">
    <source>
        <dbReference type="Proteomes" id="UP000281708"/>
    </source>
</evidence>
<proteinExistence type="predicted"/>
<dbReference type="Pfam" id="PF10604">
    <property type="entry name" value="Polyketide_cyc2"/>
    <property type="match status" value="1"/>
</dbReference>
<dbReference type="InterPro" id="IPR023393">
    <property type="entry name" value="START-like_dom_sf"/>
</dbReference>
<sequence length="156" mass="17588">MSQSHVVPGVVAESIDVDTPPERVFAILSDPYQHPRIDGSGSLTGAIRGPHQLSEGASFGVDMKLFGLPYKIRNTVVEYEEGRLIAWRHFNGHRWRYRLEPRADGAGTRVTEEFDYSRVPGYNRRILELLGFPERNRQGIKDTLPRLKAEAEGQSA</sequence>
<keyword evidence="1" id="KW-0808">Transferase</keyword>
<reference evidence="1 2" key="1">
    <citation type="submission" date="2018-10" db="EMBL/GenBank/DDBJ databases">
        <title>Marmoricola sp. 4Q3S-7 whole genome shotgun sequence.</title>
        <authorList>
            <person name="Li F."/>
        </authorList>
    </citation>
    <scope>NUCLEOTIDE SEQUENCE [LARGE SCALE GENOMIC DNA]</scope>
    <source>
        <strain evidence="1 2">4Q3S-7</strain>
    </source>
</reference>
<protein>
    <submittedName>
        <fullName evidence="1">Dimethyladenosine transferase</fullName>
    </submittedName>
</protein>
<comment type="caution">
    <text evidence="1">The sequence shown here is derived from an EMBL/GenBank/DDBJ whole genome shotgun (WGS) entry which is preliminary data.</text>
</comment>
<dbReference type="AlphaFoldDB" id="A0A3L8P0L3"/>
<dbReference type="GO" id="GO:0016740">
    <property type="term" value="F:transferase activity"/>
    <property type="evidence" value="ECO:0007669"/>
    <property type="project" value="UniProtKB-KW"/>
</dbReference>
<keyword evidence="2" id="KW-1185">Reference proteome</keyword>
<dbReference type="EMBL" id="RDBE01000010">
    <property type="protein sequence ID" value="RLV47918.1"/>
    <property type="molecule type" value="Genomic_DNA"/>
</dbReference>
<name>A0A3L8P0L3_9ACTN</name>
<dbReference type="Proteomes" id="UP000281708">
    <property type="component" value="Unassembled WGS sequence"/>
</dbReference>
<dbReference type="Gene3D" id="3.30.530.20">
    <property type="match status" value="1"/>
</dbReference>
<dbReference type="SUPFAM" id="SSF55961">
    <property type="entry name" value="Bet v1-like"/>
    <property type="match status" value="1"/>
</dbReference>
<dbReference type="OrthoDB" id="6624781at2"/>
<dbReference type="InterPro" id="IPR019587">
    <property type="entry name" value="Polyketide_cyclase/dehydratase"/>
</dbReference>
<dbReference type="RefSeq" id="WP_121807424.1">
    <property type="nucleotide sequence ID" value="NZ_RDBE01000010.1"/>
</dbReference>
<organism evidence="1 2">
    <name type="scientific">Nocardioides mangrovicus</name>
    <dbReference type="NCBI Taxonomy" id="2478913"/>
    <lineage>
        <taxon>Bacteria</taxon>
        <taxon>Bacillati</taxon>
        <taxon>Actinomycetota</taxon>
        <taxon>Actinomycetes</taxon>
        <taxon>Propionibacteriales</taxon>
        <taxon>Nocardioidaceae</taxon>
        <taxon>Nocardioides</taxon>
    </lineage>
</organism>
<evidence type="ECO:0000313" key="1">
    <source>
        <dbReference type="EMBL" id="RLV47918.1"/>
    </source>
</evidence>
<accession>A0A3L8P0L3</accession>